<proteinExistence type="predicted"/>
<name>A0A5C8PL37_9HYPH</name>
<feature type="domain" description="Amine oxidase" evidence="1">
    <location>
        <begin position="13"/>
        <end position="413"/>
    </location>
</feature>
<dbReference type="InterPro" id="IPR002937">
    <property type="entry name" value="Amino_oxidase"/>
</dbReference>
<evidence type="ECO:0000313" key="2">
    <source>
        <dbReference type="EMBL" id="TXL74310.1"/>
    </source>
</evidence>
<dbReference type="EMBL" id="VDUZ01000019">
    <property type="protein sequence ID" value="TXL74310.1"/>
    <property type="molecule type" value="Genomic_DNA"/>
</dbReference>
<accession>A0A5C8PL37</accession>
<dbReference type="PANTHER" id="PTHR42923:SF47">
    <property type="entry name" value="BLR3003 PROTEIN"/>
    <property type="match status" value="1"/>
</dbReference>
<dbReference type="Pfam" id="PF01593">
    <property type="entry name" value="Amino_oxidase"/>
    <property type="match status" value="1"/>
</dbReference>
<gene>
    <name evidence="2" type="ORF">FHP25_17640</name>
</gene>
<evidence type="ECO:0000313" key="3">
    <source>
        <dbReference type="Proteomes" id="UP000321638"/>
    </source>
</evidence>
<evidence type="ECO:0000259" key="1">
    <source>
        <dbReference type="Pfam" id="PF01593"/>
    </source>
</evidence>
<dbReference type="Gene3D" id="3.90.660.20">
    <property type="entry name" value="Protoporphyrinogen oxidase, mitochondrial, domain 2"/>
    <property type="match status" value="1"/>
</dbReference>
<protein>
    <submittedName>
        <fullName evidence="2">FAD-binding protein</fullName>
    </submittedName>
</protein>
<dbReference type="InterPro" id="IPR017830">
    <property type="entry name" value="SQase_HpnE"/>
</dbReference>
<dbReference type="OrthoDB" id="7849608at2"/>
<dbReference type="PANTHER" id="PTHR42923">
    <property type="entry name" value="PROTOPORPHYRINOGEN OXIDASE"/>
    <property type="match status" value="1"/>
</dbReference>
<organism evidence="2 3">
    <name type="scientific">Vineibacter terrae</name>
    <dbReference type="NCBI Taxonomy" id="2586908"/>
    <lineage>
        <taxon>Bacteria</taxon>
        <taxon>Pseudomonadati</taxon>
        <taxon>Pseudomonadota</taxon>
        <taxon>Alphaproteobacteria</taxon>
        <taxon>Hyphomicrobiales</taxon>
        <taxon>Vineibacter</taxon>
    </lineage>
</organism>
<reference evidence="2 3" key="1">
    <citation type="submission" date="2019-06" db="EMBL/GenBank/DDBJ databases">
        <title>New taxonomy in bacterial strain CC-CFT640, isolated from vineyard.</title>
        <authorList>
            <person name="Lin S.-Y."/>
            <person name="Tsai C.-F."/>
            <person name="Young C.-C."/>
        </authorList>
    </citation>
    <scope>NUCLEOTIDE SEQUENCE [LARGE SCALE GENOMIC DNA]</scope>
    <source>
        <strain evidence="2 3">CC-CFT640</strain>
    </source>
</reference>
<dbReference type="NCBIfam" id="TIGR03467">
    <property type="entry name" value="HpnE"/>
    <property type="match status" value="1"/>
</dbReference>
<dbReference type="Gene3D" id="3.50.50.60">
    <property type="entry name" value="FAD/NAD(P)-binding domain"/>
    <property type="match status" value="2"/>
</dbReference>
<comment type="caution">
    <text evidence="2">The sequence shown here is derived from an EMBL/GenBank/DDBJ whole genome shotgun (WGS) entry which is preliminary data.</text>
</comment>
<keyword evidence="3" id="KW-1185">Reference proteome</keyword>
<dbReference type="RefSeq" id="WP_147848273.1">
    <property type="nucleotide sequence ID" value="NZ_VDUZ01000019.1"/>
</dbReference>
<dbReference type="Proteomes" id="UP000321638">
    <property type="component" value="Unassembled WGS sequence"/>
</dbReference>
<sequence length="415" mass="43639">MTQGTVYVIGAGLAGLAAAVAAATGGARVVLMESAEQAGGRCRSYRDAALGHVIDNGNHLVLSGNHATQAYLRTIGAADRLAGPDRARFAFIDMRDGARWTIAPNDGRLPWWVLARSRRVPGSTLGEYLALTRLRAPPRGSRIADVIACSGPFWDKLLRPFLLAALNTEPETASAELAASVIRETLLLGGRACRPRIATPSLDAAFIAPALAYLEARGASVRFGQRLRGVGLANGRATTLDFVGGPVALAAADRVVLATPPWVTHDLLPDIAVPDDFRAIVNAHFSIAPPAGVAPMTGVIGGTAEWVFAFHDRLSVTVSCADRLVDCGREALAKRLWHDVATVCGLGPTLPPWQIVKERRATFAATPAQAARRAAARTAWANLVLAGDWTDTGLPATIEGAVRSGQQAAALVLRA</sequence>
<dbReference type="SUPFAM" id="SSF51905">
    <property type="entry name" value="FAD/NAD(P)-binding domain"/>
    <property type="match status" value="1"/>
</dbReference>
<dbReference type="Gene3D" id="1.10.3110.10">
    <property type="entry name" value="protoporphyrinogen ix oxidase, domain 3"/>
    <property type="match status" value="1"/>
</dbReference>
<dbReference type="GO" id="GO:0016491">
    <property type="term" value="F:oxidoreductase activity"/>
    <property type="evidence" value="ECO:0007669"/>
    <property type="project" value="InterPro"/>
</dbReference>
<dbReference type="AlphaFoldDB" id="A0A5C8PL37"/>
<dbReference type="InterPro" id="IPR036188">
    <property type="entry name" value="FAD/NAD-bd_sf"/>
</dbReference>
<dbReference type="InterPro" id="IPR050464">
    <property type="entry name" value="Zeta_carotene_desat/Oxidored"/>
</dbReference>